<dbReference type="Pfam" id="PF20720">
    <property type="entry name" value="nSTAND3"/>
    <property type="match status" value="1"/>
</dbReference>
<dbReference type="GO" id="GO:0003677">
    <property type="term" value="F:DNA binding"/>
    <property type="evidence" value="ECO:0007669"/>
    <property type="project" value="InterPro"/>
</dbReference>
<dbReference type="SMART" id="SM00382">
    <property type="entry name" value="AAA"/>
    <property type="match status" value="1"/>
</dbReference>
<dbReference type="AlphaFoldDB" id="A0A4U9VJM3"/>
<dbReference type="InterPro" id="IPR007560">
    <property type="entry name" value="Restrct_endonuc_IV_Mrr"/>
</dbReference>
<dbReference type="InterPro" id="IPR049050">
    <property type="entry name" value="nSTAND3"/>
</dbReference>
<proteinExistence type="predicted"/>
<dbReference type="EMBL" id="LR590484">
    <property type="protein sequence ID" value="VTR43544.1"/>
    <property type="molecule type" value="Genomic_DNA"/>
</dbReference>
<feature type="domain" description="AAA+ ATPase" evidence="1">
    <location>
        <begin position="190"/>
        <end position="318"/>
    </location>
</feature>
<protein>
    <submittedName>
        <fullName evidence="2">Exodeoxyribonuclease V, alpha subunit</fullName>
    </submittedName>
</protein>
<sequence length="781" mass="92605">MNYNLEVLNDKEFESLSKDLLEKVLEFRLQNFKTGKDGGIDLRYSTHNLNEIIVQAKAYTKSTYANLKSTLKKEKEKMAILSPQPVRYILTTTCDLSAKQVNEIVTIMHPYVTSAQDIYGRDRIESLISNHHDIEKKYYKLWLTSTNVLKTILHNGQQSQSDFQRTKILKNASLYVPTKNLQNAIDKLNENKFVIISGEPGVGKTTLAYILICDLLGNGYELINIDEKISDALHLLSEDPETKQVLFFDDFLGANINAILNPKNTENKIISLIEQIESSKNKFLILTSRTTILNQAKDNYEHFARQKFDKRSKYELVLNNYTLLDKAKIVYNHLYFNNMADEYKTHFFDNKSYLKIIEHKNYFPRLIEFITDQKNYDHEYYTTVDEFIFKNLDNPREIWKIAFERQLEDEDRFLLLSLFSFAKTRVRHDELEHAFNCRYNYEIRENGIHKKLDPFNRSLKKLLGSFASSIKTKDGTNEYQLLNPSIADFLINYLKKSNEERNRVLFSISSPNQLLGYFDRIREDKIILDDYFIKEYYPTFINCLNNVMNKHYGHVIFDILYCLDQFFSPKTINDTNTFIKYFNDLLNLEYQAYVFSPRLITILKSVKSCYPENIIKIVTDNWNLLMFLVIKNAYESDHLSEVRELHELYAIDLFKTISVQEIKEELTLKINSLFDEYVKDYELVVSDDDVLKTYHDTDETYTRSYINDKYWESYDSFFTDCGLIDFYENFDHDLDIDSYSLLHKILERYSYEEDDYRSEISHDKDYSRNEEIQMIEDLFEK</sequence>
<evidence type="ECO:0000313" key="2">
    <source>
        <dbReference type="EMBL" id="VTR43544.1"/>
    </source>
</evidence>
<dbReference type="Gene3D" id="3.40.50.300">
    <property type="entry name" value="P-loop containing nucleotide triphosphate hydrolases"/>
    <property type="match status" value="1"/>
</dbReference>
<accession>A0A4U9VJM3</accession>
<dbReference type="KEGG" id="stha:NCTC11429_02881"/>
<dbReference type="GO" id="GO:0004519">
    <property type="term" value="F:endonuclease activity"/>
    <property type="evidence" value="ECO:0007669"/>
    <property type="project" value="InterPro"/>
</dbReference>
<dbReference type="InterPro" id="IPR003593">
    <property type="entry name" value="AAA+_ATPase"/>
</dbReference>
<dbReference type="GeneID" id="78463578"/>
<organism evidence="2 3">
    <name type="scientific">Sphingobacterium thalpophilum</name>
    <dbReference type="NCBI Taxonomy" id="259"/>
    <lineage>
        <taxon>Bacteria</taxon>
        <taxon>Pseudomonadati</taxon>
        <taxon>Bacteroidota</taxon>
        <taxon>Sphingobacteriia</taxon>
        <taxon>Sphingobacteriales</taxon>
        <taxon>Sphingobacteriaceae</taxon>
        <taxon>Sphingobacterium</taxon>
    </lineage>
</organism>
<dbReference type="Proteomes" id="UP000308196">
    <property type="component" value="Chromosome"/>
</dbReference>
<dbReference type="RefSeq" id="WP_028071639.1">
    <property type="nucleotide sequence ID" value="NZ_LR590484.1"/>
</dbReference>
<evidence type="ECO:0000259" key="1">
    <source>
        <dbReference type="SMART" id="SM00382"/>
    </source>
</evidence>
<dbReference type="SUPFAM" id="SSF52540">
    <property type="entry name" value="P-loop containing nucleoside triphosphate hydrolases"/>
    <property type="match status" value="1"/>
</dbReference>
<evidence type="ECO:0000313" key="3">
    <source>
        <dbReference type="Proteomes" id="UP000308196"/>
    </source>
</evidence>
<gene>
    <name evidence="2" type="ORF">NCTC11429_02881</name>
</gene>
<dbReference type="InterPro" id="IPR027417">
    <property type="entry name" value="P-loop_NTPase"/>
</dbReference>
<dbReference type="Pfam" id="PF04471">
    <property type="entry name" value="Mrr_cat"/>
    <property type="match status" value="1"/>
</dbReference>
<dbReference type="GO" id="GO:0009307">
    <property type="term" value="P:DNA restriction-modification system"/>
    <property type="evidence" value="ECO:0007669"/>
    <property type="project" value="InterPro"/>
</dbReference>
<reference evidence="2 3" key="1">
    <citation type="submission" date="2019-05" db="EMBL/GenBank/DDBJ databases">
        <authorList>
            <consortium name="Pathogen Informatics"/>
        </authorList>
    </citation>
    <scope>NUCLEOTIDE SEQUENCE [LARGE SCALE GENOMIC DNA]</scope>
    <source>
        <strain evidence="2 3">NCTC11429</strain>
    </source>
</reference>
<dbReference type="STRING" id="1123265.GCA_000686625_05116"/>
<name>A0A4U9VJM3_9SPHI</name>